<dbReference type="EMBL" id="KZ613973">
    <property type="protein sequence ID" value="PMD29612.1"/>
    <property type="molecule type" value="Genomic_DNA"/>
</dbReference>
<dbReference type="AlphaFoldDB" id="A0A2J6QTM3"/>
<evidence type="ECO:0000313" key="2">
    <source>
        <dbReference type="EMBL" id="PMD29612.1"/>
    </source>
</evidence>
<protein>
    <recommendedName>
        <fullName evidence="1">Clr5 domain-containing protein</fullName>
    </recommendedName>
</protein>
<organism evidence="2 3">
    <name type="scientific">Hyaloscypha variabilis (strain UAMH 11265 / GT02V1 / F)</name>
    <name type="common">Meliniomyces variabilis</name>
    <dbReference type="NCBI Taxonomy" id="1149755"/>
    <lineage>
        <taxon>Eukaryota</taxon>
        <taxon>Fungi</taxon>
        <taxon>Dikarya</taxon>
        <taxon>Ascomycota</taxon>
        <taxon>Pezizomycotina</taxon>
        <taxon>Leotiomycetes</taxon>
        <taxon>Helotiales</taxon>
        <taxon>Hyaloscyphaceae</taxon>
        <taxon>Hyaloscypha</taxon>
        <taxon>Hyaloscypha variabilis</taxon>
    </lineage>
</organism>
<name>A0A2J6QTM3_HYAVF</name>
<feature type="domain" description="Clr5" evidence="1">
    <location>
        <begin position="86"/>
        <end position="138"/>
    </location>
</feature>
<dbReference type="InterPro" id="IPR011990">
    <property type="entry name" value="TPR-like_helical_dom_sf"/>
</dbReference>
<gene>
    <name evidence="2" type="ORF">L207DRAFT_593411</name>
</gene>
<reference evidence="2 3" key="1">
    <citation type="submission" date="2016-04" db="EMBL/GenBank/DDBJ databases">
        <title>A degradative enzymes factory behind the ericoid mycorrhizal symbiosis.</title>
        <authorList>
            <consortium name="DOE Joint Genome Institute"/>
            <person name="Martino E."/>
            <person name="Morin E."/>
            <person name="Grelet G."/>
            <person name="Kuo A."/>
            <person name="Kohler A."/>
            <person name="Daghino S."/>
            <person name="Barry K."/>
            <person name="Choi C."/>
            <person name="Cichocki N."/>
            <person name="Clum A."/>
            <person name="Copeland A."/>
            <person name="Hainaut M."/>
            <person name="Haridas S."/>
            <person name="Labutti K."/>
            <person name="Lindquist E."/>
            <person name="Lipzen A."/>
            <person name="Khouja H.-R."/>
            <person name="Murat C."/>
            <person name="Ohm R."/>
            <person name="Olson A."/>
            <person name="Spatafora J."/>
            <person name="Veneault-Fourrey C."/>
            <person name="Henrissat B."/>
            <person name="Grigoriev I."/>
            <person name="Martin F."/>
            <person name="Perotto S."/>
        </authorList>
    </citation>
    <scope>NUCLEOTIDE SEQUENCE [LARGE SCALE GENOMIC DNA]</scope>
    <source>
        <strain evidence="2 3">F</strain>
    </source>
</reference>
<dbReference type="Gene3D" id="1.25.40.10">
    <property type="entry name" value="Tetratricopeptide repeat domain"/>
    <property type="match status" value="1"/>
</dbReference>
<evidence type="ECO:0000259" key="1">
    <source>
        <dbReference type="Pfam" id="PF14420"/>
    </source>
</evidence>
<dbReference type="InterPro" id="IPR025676">
    <property type="entry name" value="Clr5_dom"/>
</dbReference>
<dbReference type="PANTHER" id="PTHR38788">
    <property type="entry name" value="CLR5 DOMAIN-CONTAINING PROTEIN"/>
    <property type="match status" value="1"/>
</dbReference>
<dbReference type="OrthoDB" id="4159530at2759"/>
<proteinExistence type="predicted"/>
<dbReference type="Pfam" id="PF14420">
    <property type="entry name" value="Clr5"/>
    <property type="match status" value="1"/>
</dbReference>
<evidence type="ECO:0000313" key="3">
    <source>
        <dbReference type="Proteomes" id="UP000235786"/>
    </source>
</evidence>
<dbReference type="PANTHER" id="PTHR38788:SF3">
    <property type="entry name" value="CLR5 DOMAIN-CONTAINING PROTEIN"/>
    <property type="match status" value="1"/>
</dbReference>
<keyword evidence="3" id="KW-1185">Reference proteome</keyword>
<accession>A0A2J6QTM3</accession>
<sequence length="597" mass="67902">MYAVNNIVASELTYFGSDEIIPDTVNEAAFLTLHNDTEPSTSTSMAPPEERFVNGSTSTTDLAPNASSAVETDSYAIQSRAKIIAKAEWERFRPIIEELYVAQELKLSTVREIMARDHGFVAAEPMYKKRIAAWNLRKNYTKQQKEEVLQHLQMEESEDILASITINKKPLKSSRLRRPVRQNGRLVFLAHQNLHHRGCRNSASDNGNPNMTVISSAAMIRNQSVLPNDKLLVRELASSPGSLPRIQLQQSPESQRVEMILRLAQSYWSSYTTRPASDQSYGFGNEMAIVFNNLYNGRRFLENNDSRAFVLLNKACFGTRTLLMAQPFRLLEQTVLEFSNPQWDVYWPIKLTLLRYLSSMTQSVFGQEHPISKTVTYLAEEQDTTELISKFCKLCIDTVNDTLAYSRDATNAVGIQLDVLGQLHGRNIDKKDSIYQQMERLSQEKILKIRKTYARTHPIARFALLDFYNLRIREKDFKGAERLLLEVIEDTIQVTGLPNGDSVGFFACSCLGALYRCLGNAAESVNYFSLALERGVQIWGEDNPNVLDCVRSLELALEAFGMEEELEQHREQWKGVWERLEDELKNCSPAVSPSPQR</sequence>
<dbReference type="Proteomes" id="UP000235786">
    <property type="component" value="Unassembled WGS sequence"/>
</dbReference>
<dbReference type="STRING" id="1149755.A0A2J6QTM3"/>